<comment type="caution">
    <text evidence="4">The sequence shown here is derived from an EMBL/GenBank/DDBJ whole genome shotgun (WGS) entry which is preliminary data.</text>
</comment>
<evidence type="ECO:0000313" key="4">
    <source>
        <dbReference type="EMBL" id="RVU55680.1"/>
    </source>
</evidence>
<dbReference type="Pfam" id="PF01992">
    <property type="entry name" value="vATP-synt_AC39"/>
    <property type="match status" value="1"/>
</dbReference>
<evidence type="ECO:0008006" key="6">
    <source>
        <dbReference type="Google" id="ProtNLM"/>
    </source>
</evidence>
<sequence length="342" mass="40482">MSRTASLAAVNAKVGKLNSKLLKDNDYIELSHLKSVKEIIGYLQNNSEIGSQLNLYDRTYEVQYKMRQYRKRQLEKVSHYFSGDYRKFSEALMSEFEIVDIKRILRALKQKELSDFDLKKLQVEESFKLTEDSTLHSFINSLKHSRYYKVLHAYENESDDVILFYMEMNLDKLYYNSLVESSKTLPKKDYGSVLKLVGSKIDLLNINWIYRGLKHYNLLPEELINFCILGGNKLKYEDLKKLCYVENVDGLVEQVLNSEYKFLFDSENTDIYMDRRLRRYLYYLAKRESKKGNLTIGKYLAYTFLLDFEVKDISSIMETTRFDISFEEKLKFLARSYKGSEV</sequence>
<dbReference type="AlphaFoldDB" id="A0A437S981"/>
<dbReference type="PANTHER" id="PTHR38682">
    <property type="entry name" value="V-TYPE ATP SYNTHASE SUBUNIT C"/>
    <property type="match status" value="1"/>
</dbReference>
<name>A0A437S981_9FIRM</name>
<dbReference type="InterPro" id="IPR036079">
    <property type="entry name" value="ATPase_csu/dsu_sf"/>
</dbReference>
<keyword evidence="5" id="KW-1185">Reference proteome</keyword>
<dbReference type="SUPFAM" id="SSF103486">
    <property type="entry name" value="V-type ATP synthase subunit C"/>
    <property type="match status" value="1"/>
</dbReference>
<evidence type="ECO:0000256" key="2">
    <source>
        <dbReference type="ARBA" id="ARBA00022448"/>
    </source>
</evidence>
<dbReference type="InterPro" id="IPR035067">
    <property type="entry name" value="V-type_ATPase_csu/dsu"/>
</dbReference>
<reference evidence="4 5" key="1">
    <citation type="submission" date="2018-11" db="EMBL/GenBank/DDBJ databases">
        <title>Genome sequencing and assembly of Anaerosphaera sp. nov., GS7-6-2.</title>
        <authorList>
            <person name="Rettenmaier R."/>
            <person name="Liebl W."/>
            <person name="Zverlov V."/>
        </authorList>
    </citation>
    <scope>NUCLEOTIDE SEQUENCE [LARGE SCALE GENOMIC DNA]</scope>
    <source>
        <strain evidence="4 5">GS7-6-2</strain>
    </source>
</reference>
<dbReference type="InterPro" id="IPR002843">
    <property type="entry name" value="ATPase_V0-cplx_csu/dsu"/>
</dbReference>
<comment type="similarity">
    <text evidence="1">Belongs to the V-ATPase V0D/AC39 subunit family.</text>
</comment>
<keyword evidence="3" id="KW-0406">Ion transport</keyword>
<proteinExistence type="inferred from homology"/>
<evidence type="ECO:0000256" key="3">
    <source>
        <dbReference type="ARBA" id="ARBA00023065"/>
    </source>
</evidence>
<dbReference type="OrthoDB" id="9816136at2"/>
<dbReference type="InterPro" id="IPR050873">
    <property type="entry name" value="V-ATPase_V0D/AC39_subunit"/>
</dbReference>
<dbReference type="Gene3D" id="1.20.1690.10">
    <property type="entry name" value="V-type ATP synthase subunit C domain"/>
    <property type="match status" value="2"/>
</dbReference>
<dbReference type="EMBL" id="RLIH01000001">
    <property type="protein sequence ID" value="RVU55680.1"/>
    <property type="molecule type" value="Genomic_DNA"/>
</dbReference>
<dbReference type="Gene3D" id="1.10.132.50">
    <property type="entry name" value="ATP synthase (C/AC39) subunit, domain 3"/>
    <property type="match status" value="1"/>
</dbReference>
<organism evidence="4 5">
    <name type="scientific">Anaerosphaera multitolerans</name>
    <dbReference type="NCBI Taxonomy" id="2487351"/>
    <lineage>
        <taxon>Bacteria</taxon>
        <taxon>Bacillati</taxon>
        <taxon>Bacillota</taxon>
        <taxon>Tissierellia</taxon>
        <taxon>Tissierellales</taxon>
        <taxon>Peptoniphilaceae</taxon>
        <taxon>Anaerosphaera</taxon>
    </lineage>
</organism>
<dbReference type="PANTHER" id="PTHR38682:SF1">
    <property type="entry name" value="V-TYPE ATP SYNTHASE SUBUNIT C"/>
    <property type="match status" value="1"/>
</dbReference>
<dbReference type="GO" id="GO:0046961">
    <property type="term" value="F:proton-transporting ATPase activity, rotational mechanism"/>
    <property type="evidence" value="ECO:0007669"/>
    <property type="project" value="InterPro"/>
</dbReference>
<dbReference type="Proteomes" id="UP000288812">
    <property type="component" value="Unassembled WGS sequence"/>
</dbReference>
<dbReference type="RefSeq" id="WP_127722632.1">
    <property type="nucleotide sequence ID" value="NZ_RLIH01000001.1"/>
</dbReference>
<accession>A0A437S981</accession>
<evidence type="ECO:0000256" key="1">
    <source>
        <dbReference type="ARBA" id="ARBA00006709"/>
    </source>
</evidence>
<keyword evidence="2" id="KW-0813">Transport</keyword>
<gene>
    <name evidence="4" type="ORF">EF514_00245</name>
</gene>
<evidence type="ECO:0000313" key="5">
    <source>
        <dbReference type="Proteomes" id="UP000288812"/>
    </source>
</evidence>
<dbReference type="InterPro" id="IPR044911">
    <property type="entry name" value="V-type_ATPase_csu/dsu_dom_3"/>
</dbReference>
<protein>
    <recommendedName>
        <fullName evidence="6">ATPase</fullName>
    </recommendedName>
</protein>